<reference evidence="1 2" key="1">
    <citation type="submission" date="2012-10" db="EMBL/GenBank/DDBJ databases">
        <title>Complete genome sequence of Moumouvirus goulette.</title>
        <authorList>
            <person name="Fournous G."/>
            <person name="Bougalmi M."/>
            <person name="Colson P."/>
        </authorList>
    </citation>
    <scope>NUCLEOTIDE SEQUENCE [LARGE SCALE GENOMIC DNA]</scope>
</reference>
<sequence>MYGCLNIFFECENAFTRKFKKSPIISEKNIKKSKSKNGYTLVPDQSYEGLHTCEYFEFNGKYWTRETFLQTAEYALKVYQNLEKSFISEKTRKQVINLLRLGIKDEQHMFATLVGLERYHLNEEKTCIIFE</sequence>
<name>M1PMD3_9VIRU</name>
<evidence type="ECO:0000313" key="2">
    <source>
        <dbReference type="Proteomes" id="UP000241071"/>
    </source>
</evidence>
<gene>
    <name evidence="1" type="ORF">glt_00297</name>
</gene>
<proteinExistence type="predicted"/>
<protein>
    <submittedName>
        <fullName evidence="1">Uncharacterized protein</fullName>
    </submittedName>
</protein>
<dbReference type="EMBL" id="KC008572">
    <property type="protein sequence ID" value="AGF85106.1"/>
    <property type="molecule type" value="Genomic_DNA"/>
</dbReference>
<accession>M1PMD3</accession>
<evidence type="ECO:0000313" key="1">
    <source>
        <dbReference type="EMBL" id="AGF85106.1"/>
    </source>
</evidence>
<keyword evidence="2" id="KW-1185">Reference proteome</keyword>
<organism evidence="1 2">
    <name type="scientific">Moumouvirus goulette</name>
    <dbReference type="NCBI Taxonomy" id="1247379"/>
    <lineage>
        <taxon>Viruses</taxon>
        <taxon>Varidnaviria</taxon>
        <taxon>Bamfordvirae</taxon>
        <taxon>Nucleocytoviricota</taxon>
        <taxon>Megaviricetes</taxon>
        <taxon>Imitervirales</taxon>
        <taxon>Mimiviridae</taxon>
        <taxon>Megamimivirinae</taxon>
        <taxon>Moumouvirus</taxon>
        <taxon>Moumouvirus goulettemassiliense</taxon>
    </lineage>
</organism>
<dbReference type="Proteomes" id="UP000241071">
    <property type="component" value="Segment"/>
</dbReference>